<organism evidence="2 3">
    <name type="scientific">Desulforapulum autotrophicum (strain ATCC 43914 / DSM 3382 / VKM B-1955 / HRM2)</name>
    <name type="common">Desulfobacterium autotrophicum</name>
    <dbReference type="NCBI Taxonomy" id="177437"/>
    <lineage>
        <taxon>Bacteria</taxon>
        <taxon>Pseudomonadati</taxon>
        <taxon>Thermodesulfobacteriota</taxon>
        <taxon>Desulfobacteria</taxon>
        <taxon>Desulfobacterales</taxon>
        <taxon>Desulfobacteraceae</taxon>
        <taxon>Desulforapulum</taxon>
    </lineage>
</organism>
<dbReference type="AlphaFoldDB" id="C0QGW0"/>
<keyword evidence="3" id="KW-1185">Reference proteome</keyword>
<dbReference type="InterPro" id="IPR009875">
    <property type="entry name" value="PilZ_domain"/>
</dbReference>
<dbReference type="OrthoDB" id="5420948at2"/>
<dbReference type="EMBL" id="CP001087">
    <property type="protein sequence ID" value="ACN15609.1"/>
    <property type="molecule type" value="Genomic_DNA"/>
</dbReference>
<proteinExistence type="predicted"/>
<name>C0QGW0_DESAH</name>
<dbReference type="STRING" id="177437.HRM2_25150"/>
<dbReference type="HOGENOM" id="CLU_1924162_0_0_7"/>
<reference evidence="2 3" key="1">
    <citation type="journal article" date="2009" name="Environ. Microbiol.">
        <title>Genome sequence of Desulfobacterium autotrophicum HRM2, a marine sulfate reducer oxidizing organic carbon completely to carbon dioxide.</title>
        <authorList>
            <person name="Strittmatter A.W."/>
            <person name="Liesegang H."/>
            <person name="Rabus R."/>
            <person name="Decker I."/>
            <person name="Amann J."/>
            <person name="Andres S."/>
            <person name="Henne A."/>
            <person name="Fricke W.F."/>
            <person name="Martinez-Arias R."/>
            <person name="Bartels D."/>
            <person name="Goesmann A."/>
            <person name="Krause L."/>
            <person name="Puehler A."/>
            <person name="Klenk H.P."/>
            <person name="Richter M."/>
            <person name="Schuler M."/>
            <person name="Gloeckner F.O."/>
            <person name="Meyerdierks A."/>
            <person name="Gottschalk G."/>
            <person name="Amann R."/>
        </authorList>
    </citation>
    <scope>NUCLEOTIDE SEQUENCE [LARGE SCALE GENOMIC DNA]</scope>
    <source>
        <strain evidence="3">ATCC 43914 / DSM 3382 / HRM2</strain>
    </source>
</reference>
<dbReference type="Pfam" id="PF07238">
    <property type="entry name" value="PilZ"/>
    <property type="match status" value="1"/>
</dbReference>
<sequence length="131" mass="15095">MKKRNCKRFNVTGTTLFYRKKPLLWGKGEFSQDYYPVLNMSRGGLKFLSNHKISVGSSLTLKINIPGLDQPKKIKAVLRWISRNREQSYRYQNGVSFNAYGTGRKENPVEILDFLKTLESDLDLDKPAHAL</sequence>
<dbReference type="eggNOG" id="ENOG5032VQR">
    <property type="taxonomic scope" value="Bacteria"/>
</dbReference>
<accession>C0QGW0</accession>
<evidence type="ECO:0000313" key="3">
    <source>
        <dbReference type="Proteomes" id="UP000000442"/>
    </source>
</evidence>
<dbReference type="Proteomes" id="UP000000442">
    <property type="component" value="Chromosome"/>
</dbReference>
<dbReference type="Gene3D" id="2.40.10.220">
    <property type="entry name" value="predicted glycosyltransferase like domains"/>
    <property type="match status" value="1"/>
</dbReference>
<protein>
    <recommendedName>
        <fullName evidence="1">PilZ domain-containing protein</fullName>
    </recommendedName>
</protein>
<evidence type="ECO:0000259" key="1">
    <source>
        <dbReference type="Pfam" id="PF07238"/>
    </source>
</evidence>
<gene>
    <name evidence="2" type="ordered locus">HRM2_25150</name>
</gene>
<evidence type="ECO:0000313" key="2">
    <source>
        <dbReference type="EMBL" id="ACN15609.1"/>
    </source>
</evidence>
<dbReference type="RefSeq" id="WP_015904374.1">
    <property type="nucleotide sequence ID" value="NC_012108.1"/>
</dbReference>
<dbReference type="KEGG" id="dat:HRM2_25150"/>
<feature type="domain" description="PilZ" evidence="1">
    <location>
        <begin position="3"/>
        <end position="98"/>
    </location>
</feature>
<dbReference type="GO" id="GO:0035438">
    <property type="term" value="F:cyclic-di-GMP binding"/>
    <property type="evidence" value="ECO:0007669"/>
    <property type="project" value="InterPro"/>
</dbReference>